<evidence type="ECO:0000313" key="6">
    <source>
        <dbReference type="Proteomes" id="UP001431209"/>
    </source>
</evidence>
<feature type="region of interest" description="Disordered" evidence="4">
    <location>
        <begin position="74"/>
        <end position="118"/>
    </location>
</feature>
<accession>A0AAW2ZRA4</accession>
<feature type="compositionally biased region" description="Basic and acidic residues" evidence="4">
    <location>
        <begin position="92"/>
        <end position="104"/>
    </location>
</feature>
<dbReference type="GO" id="GO:0043021">
    <property type="term" value="F:ribonucleoprotein complex binding"/>
    <property type="evidence" value="ECO:0007669"/>
    <property type="project" value="TreeGrafter"/>
</dbReference>
<dbReference type="GO" id="GO:0003735">
    <property type="term" value="F:structural constituent of ribosome"/>
    <property type="evidence" value="ECO:0007669"/>
    <property type="project" value="InterPro"/>
</dbReference>
<organism evidence="5 6">
    <name type="scientific">Acrasis kona</name>
    <dbReference type="NCBI Taxonomy" id="1008807"/>
    <lineage>
        <taxon>Eukaryota</taxon>
        <taxon>Discoba</taxon>
        <taxon>Heterolobosea</taxon>
        <taxon>Tetramitia</taxon>
        <taxon>Eutetramitia</taxon>
        <taxon>Acrasidae</taxon>
        <taxon>Acrasis</taxon>
    </lineage>
</organism>
<dbReference type="PANTHER" id="PTHR45696">
    <property type="entry name" value="60S ACIDIC RIBOSOMAL PROTEIN P1"/>
    <property type="match status" value="1"/>
</dbReference>
<dbReference type="InterPro" id="IPR027534">
    <property type="entry name" value="Ribosomal_P1/P2"/>
</dbReference>
<gene>
    <name evidence="5" type="ORF">AKO1_010115</name>
</gene>
<dbReference type="InterPro" id="IPR038716">
    <property type="entry name" value="P1/P2_N_sf"/>
</dbReference>
<evidence type="ECO:0000256" key="3">
    <source>
        <dbReference type="ARBA" id="ARBA00023274"/>
    </source>
</evidence>
<proteinExistence type="inferred from homology"/>
<evidence type="ECO:0000313" key="5">
    <source>
        <dbReference type="EMBL" id="KAL0491964.1"/>
    </source>
</evidence>
<keyword evidence="6" id="KW-1185">Reference proteome</keyword>
<comment type="similarity">
    <text evidence="1">Belongs to the eukaryotic ribosomal protein P1/P2 family.</text>
</comment>
<protein>
    <submittedName>
        <fullName evidence="5">Ribosomal protein LP1</fullName>
    </submittedName>
</protein>
<dbReference type="EMBL" id="JAOPGA020001893">
    <property type="protein sequence ID" value="KAL0491964.1"/>
    <property type="molecule type" value="Genomic_DNA"/>
</dbReference>
<name>A0AAW2ZRA4_9EUKA</name>
<keyword evidence="3" id="KW-0687">Ribonucleoprotein</keyword>
<evidence type="ECO:0000256" key="2">
    <source>
        <dbReference type="ARBA" id="ARBA00022980"/>
    </source>
</evidence>
<evidence type="ECO:0000256" key="1">
    <source>
        <dbReference type="ARBA" id="ARBA00005436"/>
    </source>
</evidence>
<evidence type="ECO:0000256" key="4">
    <source>
        <dbReference type="SAM" id="MobiDB-lite"/>
    </source>
</evidence>
<dbReference type="Gene3D" id="1.10.10.1410">
    <property type="match status" value="1"/>
</dbReference>
<feature type="compositionally biased region" description="Low complexity" evidence="4">
    <location>
        <begin position="77"/>
        <end position="91"/>
    </location>
</feature>
<dbReference type="GO" id="GO:0022625">
    <property type="term" value="C:cytosolic large ribosomal subunit"/>
    <property type="evidence" value="ECO:0007669"/>
    <property type="project" value="TreeGrafter"/>
</dbReference>
<dbReference type="GO" id="GO:0006414">
    <property type="term" value="P:translational elongation"/>
    <property type="evidence" value="ECO:0007669"/>
    <property type="project" value="InterPro"/>
</dbReference>
<dbReference type="GO" id="GO:0030295">
    <property type="term" value="F:protein kinase activator activity"/>
    <property type="evidence" value="ECO:0007669"/>
    <property type="project" value="TreeGrafter"/>
</dbReference>
<dbReference type="HAMAP" id="MF_01478">
    <property type="entry name" value="Ribosomal_L12_arch"/>
    <property type="match status" value="1"/>
</dbReference>
<dbReference type="Proteomes" id="UP001431209">
    <property type="component" value="Unassembled WGS sequence"/>
</dbReference>
<dbReference type="AlphaFoldDB" id="A0AAW2ZRA4"/>
<reference evidence="5 6" key="1">
    <citation type="submission" date="2024-03" db="EMBL/GenBank/DDBJ databases">
        <title>The Acrasis kona genome and developmental transcriptomes reveal deep origins of eukaryotic multicellular pathways.</title>
        <authorList>
            <person name="Sheikh S."/>
            <person name="Fu C.-J."/>
            <person name="Brown M.W."/>
            <person name="Baldauf S.L."/>
        </authorList>
    </citation>
    <scope>NUCLEOTIDE SEQUENCE [LARGE SCALE GENOMIC DNA]</scope>
    <source>
        <strain evidence="5 6">ATCC MYA-3509</strain>
    </source>
</reference>
<dbReference type="FunFam" id="1.10.10.1410:FF:000001">
    <property type="entry name" value="60S acidic ribosomal protein P1"/>
    <property type="match status" value="1"/>
</dbReference>
<dbReference type="PANTHER" id="PTHR45696:SF10">
    <property type="entry name" value="LARGE RIBOSOMAL SUBUNIT PROTEIN P1"/>
    <property type="match status" value="1"/>
</dbReference>
<keyword evidence="2 5" id="KW-0689">Ribosomal protein</keyword>
<sequence length="118" mass="12001">MTLPAEYTQEKVESLACVYAALILHDEKIAITGDAIKSLVAAANVKVAPYWPGLFAKALAGKDVSALLANVGGGSSGAPAAGSSGSAPAAAAEEKKEEKKKVESESESEEEMGFGGLF</sequence>
<dbReference type="Pfam" id="PF00428">
    <property type="entry name" value="Ribosomal_60s"/>
    <property type="match status" value="1"/>
</dbReference>
<dbReference type="GO" id="GO:0002181">
    <property type="term" value="P:cytoplasmic translation"/>
    <property type="evidence" value="ECO:0007669"/>
    <property type="project" value="TreeGrafter"/>
</dbReference>
<comment type="caution">
    <text evidence="5">The sequence shown here is derived from an EMBL/GenBank/DDBJ whole genome shotgun (WGS) entry which is preliminary data.</text>
</comment>
<dbReference type="CDD" id="cd05831">
    <property type="entry name" value="Ribosomal_P1"/>
    <property type="match status" value="1"/>
</dbReference>